<gene>
    <name evidence="1" type="ORF">SDC9_124111</name>
</gene>
<dbReference type="EMBL" id="VSSQ01027726">
    <property type="protein sequence ID" value="MPM77111.1"/>
    <property type="molecule type" value="Genomic_DNA"/>
</dbReference>
<sequence length="280" mass="28693">MHHGAPQAGGFEHVCLVDAGDLFAAQTGQLKGPAADALDFLFGIGHQVGGLFSPVLGLIAIPLAEVDAAGKLAHHHQVDALFSGLLFQGAGVDEGGTQCGGTEIGVKPQVLADGQQALFRAQGGGQIVPFGAAHRAQQHRVAGSAQRGGSLGIGGSGGVDGAAAQQHIGVGEAVTKFLAHRVQHPDGLGNHLGADTVAPDQRDFVIHWAASLAFRDFSSPPSRMMPWIKGGKGAAWKEAPVVLLVMTPAEKSTVTSSPAEMPETASGHSRMGKPMLMALR</sequence>
<name>A0A645CJI1_9ZZZZ</name>
<proteinExistence type="predicted"/>
<reference evidence="1" key="1">
    <citation type="submission" date="2019-08" db="EMBL/GenBank/DDBJ databases">
        <authorList>
            <person name="Kucharzyk K."/>
            <person name="Murdoch R.W."/>
            <person name="Higgins S."/>
            <person name="Loffler F."/>
        </authorList>
    </citation>
    <scope>NUCLEOTIDE SEQUENCE</scope>
</reference>
<organism evidence="1">
    <name type="scientific">bioreactor metagenome</name>
    <dbReference type="NCBI Taxonomy" id="1076179"/>
    <lineage>
        <taxon>unclassified sequences</taxon>
        <taxon>metagenomes</taxon>
        <taxon>ecological metagenomes</taxon>
    </lineage>
</organism>
<evidence type="ECO:0000313" key="1">
    <source>
        <dbReference type="EMBL" id="MPM77111.1"/>
    </source>
</evidence>
<protein>
    <submittedName>
        <fullName evidence="1">Uncharacterized protein</fullName>
    </submittedName>
</protein>
<comment type="caution">
    <text evidence="1">The sequence shown here is derived from an EMBL/GenBank/DDBJ whole genome shotgun (WGS) entry which is preliminary data.</text>
</comment>
<dbReference type="AlphaFoldDB" id="A0A645CJI1"/>
<accession>A0A645CJI1</accession>